<name>A0A1G2U8M1_9BACT</name>
<feature type="region of interest" description="Disordered" evidence="1">
    <location>
        <begin position="1"/>
        <end position="22"/>
    </location>
</feature>
<dbReference type="Proteomes" id="UP000177068">
    <property type="component" value="Unassembled WGS sequence"/>
</dbReference>
<evidence type="ECO:0000256" key="1">
    <source>
        <dbReference type="SAM" id="MobiDB-lite"/>
    </source>
</evidence>
<comment type="caution">
    <text evidence="2">The sequence shown here is derived from an EMBL/GenBank/DDBJ whole genome shotgun (WGS) entry which is preliminary data.</text>
</comment>
<reference evidence="2 3" key="1">
    <citation type="journal article" date="2016" name="Nat. Commun.">
        <title>Thousands of microbial genomes shed light on interconnected biogeochemical processes in an aquifer system.</title>
        <authorList>
            <person name="Anantharaman K."/>
            <person name="Brown C.T."/>
            <person name="Hug L.A."/>
            <person name="Sharon I."/>
            <person name="Castelle C.J."/>
            <person name="Probst A.J."/>
            <person name="Thomas B.C."/>
            <person name="Singh A."/>
            <person name="Wilkins M.J."/>
            <person name="Karaoz U."/>
            <person name="Brodie E.L."/>
            <person name="Williams K.H."/>
            <person name="Hubbard S.S."/>
            <person name="Banfield J.F."/>
        </authorList>
    </citation>
    <scope>NUCLEOTIDE SEQUENCE [LARGE SCALE GENOMIC DNA]</scope>
</reference>
<accession>A0A1G2U8M1</accession>
<proteinExistence type="predicted"/>
<evidence type="ECO:0000313" key="2">
    <source>
        <dbReference type="EMBL" id="OHB05350.1"/>
    </source>
</evidence>
<protein>
    <submittedName>
        <fullName evidence="2">Uncharacterized protein</fullName>
    </submittedName>
</protein>
<dbReference type="AlphaFoldDB" id="A0A1G2U8M1"/>
<gene>
    <name evidence="2" type="ORF">A3A26_02055</name>
</gene>
<sequence length="60" mass="6522">MQKCQKRSNIATAAGWRKSTSTGSNWAVLRAIAGRALVKFGEVLSFLKKDNTEPSPEGKV</sequence>
<organism evidence="2 3">
    <name type="scientific">Candidatus Zambryskibacteria bacterium RIFCSPLOWO2_01_FULL_47_14</name>
    <dbReference type="NCBI Taxonomy" id="1802763"/>
    <lineage>
        <taxon>Bacteria</taxon>
        <taxon>Candidatus Zambryskiibacteriota</taxon>
    </lineage>
</organism>
<dbReference type="EMBL" id="MHWG01000020">
    <property type="protein sequence ID" value="OHB05350.1"/>
    <property type="molecule type" value="Genomic_DNA"/>
</dbReference>
<evidence type="ECO:0000313" key="3">
    <source>
        <dbReference type="Proteomes" id="UP000177068"/>
    </source>
</evidence>